<comment type="similarity">
    <text evidence="3">Belongs to the flavoredoxin family.</text>
</comment>
<keyword evidence="6" id="KW-1185">Reference proteome</keyword>
<dbReference type="SUPFAM" id="SSF50475">
    <property type="entry name" value="FMN-binding split barrel"/>
    <property type="match status" value="1"/>
</dbReference>
<dbReference type="Pfam" id="PF01613">
    <property type="entry name" value="Flavin_Reduct"/>
    <property type="match status" value="1"/>
</dbReference>
<feature type="domain" description="Flavin reductase like" evidence="4">
    <location>
        <begin position="23"/>
        <end position="202"/>
    </location>
</feature>
<evidence type="ECO:0000313" key="6">
    <source>
        <dbReference type="Proteomes" id="UP001156882"/>
    </source>
</evidence>
<organism evidence="5 6">
    <name type="scientific">Labrys miyagiensis</name>
    <dbReference type="NCBI Taxonomy" id="346912"/>
    <lineage>
        <taxon>Bacteria</taxon>
        <taxon>Pseudomonadati</taxon>
        <taxon>Pseudomonadota</taxon>
        <taxon>Alphaproteobacteria</taxon>
        <taxon>Hyphomicrobiales</taxon>
        <taxon>Xanthobacteraceae</taxon>
        <taxon>Labrys</taxon>
    </lineage>
</organism>
<name>A0ABQ6CTK0_9HYPH</name>
<reference evidence="6" key="1">
    <citation type="journal article" date="2019" name="Int. J. Syst. Evol. Microbiol.">
        <title>The Global Catalogue of Microorganisms (GCM) 10K type strain sequencing project: providing services to taxonomists for standard genome sequencing and annotation.</title>
        <authorList>
            <consortium name="The Broad Institute Genomics Platform"/>
            <consortium name="The Broad Institute Genome Sequencing Center for Infectious Disease"/>
            <person name="Wu L."/>
            <person name="Ma J."/>
        </authorList>
    </citation>
    <scope>NUCLEOTIDE SEQUENCE [LARGE SCALE GENOMIC DNA]</scope>
    <source>
        <strain evidence="6">NBRC 101365</strain>
    </source>
</reference>
<dbReference type="EMBL" id="BSPC01000069">
    <property type="protein sequence ID" value="GLS23085.1"/>
    <property type="molecule type" value="Genomic_DNA"/>
</dbReference>
<dbReference type="RefSeq" id="WP_284316017.1">
    <property type="nucleotide sequence ID" value="NZ_BSPC01000069.1"/>
</dbReference>
<dbReference type="PANTHER" id="PTHR43567:SF1">
    <property type="entry name" value="FLAVOREDOXIN"/>
    <property type="match status" value="1"/>
</dbReference>
<dbReference type="InterPro" id="IPR052174">
    <property type="entry name" value="Flavoredoxin"/>
</dbReference>
<evidence type="ECO:0000256" key="3">
    <source>
        <dbReference type="ARBA" id="ARBA00038054"/>
    </source>
</evidence>
<evidence type="ECO:0000256" key="1">
    <source>
        <dbReference type="ARBA" id="ARBA00001917"/>
    </source>
</evidence>
<dbReference type="Proteomes" id="UP001156882">
    <property type="component" value="Unassembled WGS sequence"/>
</dbReference>
<dbReference type="InterPro" id="IPR002563">
    <property type="entry name" value="Flavin_Rdtase-like_dom"/>
</dbReference>
<comment type="cofactor">
    <cofactor evidence="1">
        <name>FMN</name>
        <dbReference type="ChEBI" id="CHEBI:58210"/>
    </cofactor>
</comment>
<keyword evidence="2" id="KW-0285">Flavoprotein</keyword>
<evidence type="ECO:0000259" key="4">
    <source>
        <dbReference type="Pfam" id="PF01613"/>
    </source>
</evidence>
<protein>
    <recommendedName>
        <fullName evidence="4">Flavin reductase like domain-containing protein</fullName>
    </recommendedName>
</protein>
<accession>A0ABQ6CTK0</accession>
<proteinExistence type="inferred from homology"/>
<sequence>MPDTRSDMLLPEHVTIKPSVLYFGTPVVLATTRSPDGSTNITPMSSAWALSDKVVLGLGMTGQGAQNLQRDSECVLNFPSEVLQPNVERIARATGRNPVPEAKARMGYTHVADKFALGGFTPVGSEIVGPPRIAECPLQFEARAVAIHHAQGDKGSGHLSDLAIVETKVLRIHAHRGIVVSGTNHIDTARWKPLFYVFRHYFGPGPDLGRNFRAEA</sequence>
<dbReference type="PANTHER" id="PTHR43567">
    <property type="entry name" value="FLAVOREDOXIN-RELATED-RELATED"/>
    <property type="match status" value="1"/>
</dbReference>
<dbReference type="Gene3D" id="2.30.110.10">
    <property type="entry name" value="Electron Transport, Fmn-binding Protein, Chain A"/>
    <property type="match status" value="1"/>
</dbReference>
<evidence type="ECO:0000313" key="5">
    <source>
        <dbReference type="EMBL" id="GLS23085.1"/>
    </source>
</evidence>
<gene>
    <name evidence="5" type="primary">ydfE</name>
    <name evidence="5" type="ORF">GCM10007874_61050</name>
</gene>
<dbReference type="InterPro" id="IPR012349">
    <property type="entry name" value="Split_barrel_FMN-bd"/>
</dbReference>
<comment type="caution">
    <text evidence="5">The sequence shown here is derived from an EMBL/GenBank/DDBJ whole genome shotgun (WGS) entry which is preliminary data.</text>
</comment>
<evidence type="ECO:0000256" key="2">
    <source>
        <dbReference type="ARBA" id="ARBA00022630"/>
    </source>
</evidence>